<dbReference type="EMBL" id="JASKHM010000001">
    <property type="protein sequence ID" value="MEQ4481050.1"/>
    <property type="molecule type" value="Genomic_DNA"/>
</dbReference>
<keyword evidence="5" id="KW-1185">Reference proteome</keyword>
<organism evidence="4 5">
    <name type="scientific">Cohnella silvisoli</name>
    <dbReference type="NCBI Taxonomy" id="2873699"/>
    <lineage>
        <taxon>Bacteria</taxon>
        <taxon>Bacillati</taxon>
        <taxon>Bacillota</taxon>
        <taxon>Bacilli</taxon>
        <taxon>Bacillales</taxon>
        <taxon>Paenibacillaceae</taxon>
        <taxon>Cohnella</taxon>
    </lineage>
</organism>
<evidence type="ECO:0000259" key="2">
    <source>
        <dbReference type="Pfam" id="PF13320"/>
    </source>
</evidence>
<evidence type="ECO:0000313" key="4">
    <source>
        <dbReference type="EMBL" id="MEQ4481050.1"/>
    </source>
</evidence>
<dbReference type="Gene3D" id="2.60.120.200">
    <property type="match status" value="3"/>
</dbReference>
<evidence type="ECO:0000256" key="1">
    <source>
        <dbReference type="SAM" id="SignalP"/>
    </source>
</evidence>
<reference evidence="4 5" key="1">
    <citation type="journal article" date="2023" name="Genome Announc.">
        <title>Pan-Genome Analyses of the Genus Cohnella and Proposal of the Novel Species Cohnella silvisoli sp. nov., Isolated from Forest Soil.</title>
        <authorList>
            <person name="Wang C."/>
            <person name="Mao L."/>
            <person name="Bao G."/>
            <person name="Zhu H."/>
        </authorList>
    </citation>
    <scope>NUCLEOTIDE SEQUENCE [LARGE SCALE GENOMIC DNA]</scope>
    <source>
        <strain evidence="4 5">NL03-T5-1</strain>
    </source>
</reference>
<dbReference type="Proteomes" id="UP001493487">
    <property type="component" value="Unassembled WGS sequence"/>
</dbReference>
<evidence type="ECO:0000313" key="5">
    <source>
        <dbReference type="Proteomes" id="UP001493487"/>
    </source>
</evidence>
<gene>
    <name evidence="4" type="ORF">QJS35_01435</name>
</gene>
<dbReference type="RefSeq" id="WP_232182571.1">
    <property type="nucleotide sequence ID" value="NZ_JAIOAP010000001.1"/>
</dbReference>
<name>A0ABV1KLT8_9BACL</name>
<feature type="signal peptide" evidence="1">
    <location>
        <begin position="1"/>
        <end position="28"/>
    </location>
</feature>
<protein>
    <submittedName>
        <fullName evidence="4">DUF4091 domain-containing protein</fullName>
    </submittedName>
</protein>
<comment type="caution">
    <text evidence="4">The sequence shown here is derived from an EMBL/GenBank/DDBJ whole genome shotgun (WGS) entry which is preliminary data.</text>
</comment>
<dbReference type="InterPro" id="IPR013320">
    <property type="entry name" value="ConA-like_dom_sf"/>
</dbReference>
<dbReference type="Pfam" id="PF22680">
    <property type="entry name" value="Glyco_hydro_123_N_2"/>
    <property type="match status" value="1"/>
</dbReference>
<sequence>MLKKWTSLCLIVSMFMLMLPSLSGTAYAAAMDVWTASSYDNVFQDNVKPNDASASINWVMVRNEFESNQILMRSTAAGFTINGVTFSNLVSGGNTIASSNLKYNFVEYSTLRDNTFGQDAMSMVRVVVNPYPGGAGTLNYPDALSNNSSIAVEINKTQPIWVTLYGPKTAVPGVYTGTATVNTSVGDFVVNLSAEIVNATIPDSKDSNFTYIHWQQISGTWHYDAWADNHPGNAINYMFGYEKYTTQWWALMADIRQQMKDHRHNDMYINFTELLLDGGTTVDASGNYTFNWSKFDQFIEFFMDPASPTGNIIKSLSGGPLTGPLIVKEPGTGLMMSRQIIYNDDIGTAEAQSIKWHDQLIPALYNHLNSKGWLGIWKQGIADEVDTVSTVVTPAGSGNPTHGTINKNRYLALLDKIDNLKPAGLPRMKVIDAINGNGVDFVNQDINSRLDYAVPVTNIYQTTKTIWDNQKIKYGNEVFIYNCNWPQLPWLNRFIDTPVWGQRLVGWSAYNNGINGYLHWGWNSWVQSVGGHAPFTPITVNSDPWKGDSFTVYPDTANNRIKGSIRYEANRDAAEDFDIFKILEASQPVLAKNIASSIAPSLRRDYTEDIKEMIIKRNELVRAAGGGNGQASYYKLDEGTGTATTDTWGGGNGTLLGGAAWINGHDGKGLVLDGLDDGVFTGKTNIPPPWTASMWVKRTDSSNASAALLGSKTTALKLEQWNGTNKVGFTKLGMGDYAFNYSATIGKWEKLTFVGTAKGTSLYVDGNFKETINAVIDLPLETIGYTFTSAGVGVDYMKGTIDDVKVYRRALTPAEIAGTPLASAGVANWTFTETGANAVDYWGGNTGKLIGGASKTAGNLLLNGTSAGMDLNMSDIPVPWTASLWVRKDANKGNSELFSSFNGAIKLDQYGAGGPTYQVGFSDWWEYDQKFTYSAPLGWTHLTFVGTSTGISLYVNKVLNQTIAWPTVGGRQMPPLKLPLNTVGYRKYPDGPTSTTSTTGDYVQGAMADVKVFSRALPQAEINQLYDGNVGYWTMDEASGTTTITDAWKGSVGTLNASPQEPTRVAHSGLGNALTFDGVDDGVQLGRADIKGPWTASMWVNRSDSPLPAATLLGSARNHIKLEQYNNTNKVGISSFGIGDYYFNYTAPVGTWTKLTFVNNGTSTTLYVNGVFQETLNFAFDLPMETIGYSKADPWSATNADSYFLKGSLDDLKIFLIALTPAQVAGL</sequence>
<dbReference type="Pfam" id="PF13320">
    <property type="entry name" value="GH123_cat"/>
    <property type="match status" value="1"/>
</dbReference>
<feature type="chain" id="PRO_5046121308" evidence="1">
    <location>
        <begin position="29"/>
        <end position="1227"/>
    </location>
</feature>
<dbReference type="Pfam" id="PF13385">
    <property type="entry name" value="Laminin_G_3"/>
    <property type="match status" value="3"/>
</dbReference>
<proteinExistence type="predicted"/>
<keyword evidence="1" id="KW-0732">Signal</keyword>
<dbReference type="SUPFAM" id="SSF49899">
    <property type="entry name" value="Concanavalin A-like lectins/glucanases"/>
    <property type="match status" value="3"/>
</dbReference>
<dbReference type="InterPro" id="IPR053850">
    <property type="entry name" value="Glyco_hydro_123_N_2"/>
</dbReference>
<feature type="domain" description="Glycoside hydrolase 123 catalytic" evidence="2">
    <location>
        <begin position="280"/>
        <end position="583"/>
    </location>
</feature>
<accession>A0ABV1KLT8</accession>
<dbReference type="InterPro" id="IPR025150">
    <property type="entry name" value="GH123_cat"/>
</dbReference>
<evidence type="ECO:0000259" key="3">
    <source>
        <dbReference type="Pfam" id="PF22680"/>
    </source>
</evidence>
<feature type="domain" description="Glycoside hydrolase 123 N-terminal" evidence="3">
    <location>
        <begin position="62"/>
        <end position="182"/>
    </location>
</feature>